<evidence type="ECO:0000256" key="1">
    <source>
        <dbReference type="SAM" id="MobiDB-lite"/>
    </source>
</evidence>
<keyword evidence="3" id="KW-1185">Reference proteome</keyword>
<dbReference type="EMBL" id="JAGYWB010000009">
    <property type="protein sequence ID" value="KAI0512299.1"/>
    <property type="molecule type" value="Genomic_DNA"/>
</dbReference>
<organism evidence="2 3">
    <name type="scientific">Dendrobium nobile</name>
    <name type="common">Orchid</name>
    <dbReference type="NCBI Taxonomy" id="94219"/>
    <lineage>
        <taxon>Eukaryota</taxon>
        <taxon>Viridiplantae</taxon>
        <taxon>Streptophyta</taxon>
        <taxon>Embryophyta</taxon>
        <taxon>Tracheophyta</taxon>
        <taxon>Spermatophyta</taxon>
        <taxon>Magnoliopsida</taxon>
        <taxon>Liliopsida</taxon>
        <taxon>Asparagales</taxon>
        <taxon>Orchidaceae</taxon>
        <taxon>Epidendroideae</taxon>
        <taxon>Malaxideae</taxon>
        <taxon>Dendrobiinae</taxon>
        <taxon>Dendrobium</taxon>
    </lineage>
</organism>
<dbReference type="AlphaFoldDB" id="A0A8T3BGM2"/>
<dbReference type="Proteomes" id="UP000829196">
    <property type="component" value="Unassembled WGS sequence"/>
</dbReference>
<evidence type="ECO:0000313" key="3">
    <source>
        <dbReference type="Proteomes" id="UP000829196"/>
    </source>
</evidence>
<proteinExistence type="predicted"/>
<sequence>MALLCCESGESKERFLSIKRVKYGFRIPTRLYKTIFYALQGVIHEEANLLGIQKHPSCSPPSHHETTYPAAGIEFPNHTPHSANQTPSSPASPPNLLSSHTFHFQLKNGQFSWRK</sequence>
<comment type="caution">
    <text evidence="2">The sequence shown here is derived from an EMBL/GenBank/DDBJ whole genome shotgun (WGS) entry which is preliminary data.</text>
</comment>
<gene>
    <name evidence="2" type="ORF">KFK09_012938</name>
</gene>
<feature type="region of interest" description="Disordered" evidence="1">
    <location>
        <begin position="56"/>
        <end position="99"/>
    </location>
</feature>
<protein>
    <submittedName>
        <fullName evidence="2">Uncharacterized protein</fullName>
    </submittedName>
</protein>
<reference evidence="2" key="1">
    <citation type="journal article" date="2022" name="Front. Genet.">
        <title>Chromosome-Scale Assembly of the Dendrobium nobile Genome Provides Insights Into the Molecular Mechanism of the Biosynthesis of the Medicinal Active Ingredient of Dendrobium.</title>
        <authorList>
            <person name="Xu Q."/>
            <person name="Niu S.-C."/>
            <person name="Li K.-L."/>
            <person name="Zheng P.-J."/>
            <person name="Zhang X.-J."/>
            <person name="Jia Y."/>
            <person name="Liu Y."/>
            <person name="Niu Y.-X."/>
            <person name="Yu L.-H."/>
            <person name="Chen D.-F."/>
            <person name="Zhang G.-Q."/>
        </authorList>
    </citation>
    <scope>NUCLEOTIDE SEQUENCE</scope>
    <source>
        <tissue evidence="2">Leaf</tissue>
    </source>
</reference>
<accession>A0A8T3BGM2</accession>
<name>A0A8T3BGM2_DENNO</name>
<evidence type="ECO:0000313" key="2">
    <source>
        <dbReference type="EMBL" id="KAI0512299.1"/>
    </source>
</evidence>